<name>A0A814NQT1_ADIRI</name>
<keyword evidence="2" id="KW-1185">Reference proteome</keyword>
<dbReference type="EMBL" id="CAJNOR010001196">
    <property type="protein sequence ID" value="CAF1095643.1"/>
    <property type="molecule type" value="Genomic_DNA"/>
</dbReference>
<evidence type="ECO:0008006" key="3">
    <source>
        <dbReference type="Google" id="ProtNLM"/>
    </source>
</evidence>
<evidence type="ECO:0000313" key="2">
    <source>
        <dbReference type="Proteomes" id="UP000663828"/>
    </source>
</evidence>
<evidence type="ECO:0000313" key="1">
    <source>
        <dbReference type="EMBL" id="CAF1095643.1"/>
    </source>
</evidence>
<dbReference type="Gene3D" id="1.10.10.60">
    <property type="entry name" value="Homeodomain-like"/>
    <property type="match status" value="1"/>
</dbReference>
<reference evidence="1" key="1">
    <citation type="submission" date="2021-02" db="EMBL/GenBank/DDBJ databases">
        <authorList>
            <person name="Nowell W R."/>
        </authorList>
    </citation>
    <scope>NUCLEOTIDE SEQUENCE</scope>
</reference>
<gene>
    <name evidence="1" type="ORF">XAT740_LOCUS18077</name>
</gene>
<dbReference type="InterPro" id="IPR009057">
    <property type="entry name" value="Homeodomain-like_sf"/>
</dbReference>
<protein>
    <recommendedName>
        <fullName evidence="3">HTH CENPB-type domain-containing protein</fullName>
    </recommendedName>
</protein>
<organism evidence="1 2">
    <name type="scientific">Adineta ricciae</name>
    <name type="common">Rotifer</name>
    <dbReference type="NCBI Taxonomy" id="249248"/>
    <lineage>
        <taxon>Eukaryota</taxon>
        <taxon>Metazoa</taxon>
        <taxon>Spiralia</taxon>
        <taxon>Gnathifera</taxon>
        <taxon>Rotifera</taxon>
        <taxon>Eurotatoria</taxon>
        <taxon>Bdelloidea</taxon>
        <taxon>Adinetida</taxon>
        <taxon>Adinetidae</taxon>
        <taxon>Adineta</taxon>
    </lineage>
</organism>
<sequence length="183" mass="21387">MIHFHNVLKVLFKLSSNKISRNSPSPINNDEHKQVIQKNQKFDDVDIYVYDRFQHARHNFLSVHDVDFRRWSLKNAHQLHLKGLQASEGWLWNFKVRHSICSQRITKLLTKKVIENQEEINESAKYFVLETGKITEGYSPNQVLNTDQIGIELEPHNNRTLTHGGEKSTWGSVSDWILSTVLK</sequence>
<proteinExistence type="predicted"/>
<comment type="caution">
    <text evidence="1">The sequence shown here is derived from an EMBL/GenBank/DDBJ whole genome shotgun (WGS) entry which is preliminary data.</text>
</comment>
<dbReference type="SUPFAM" id="SSF46689">
    <property type="entry name" value="Homeodomain-like"/>
    <property type="match status" value="1"/>
</dbReference>
<dbReference type="AlphaFoldDB" id="A0A814NQT1"/>
<accession>A0A814NQT1</accession>
<dbReference type="Proteomes" id="UP000663828">
    <property type="component" value="Unassembled WGS sequence"/>
</dbReference>